<dbReference type="Proteomes" id="UP001597417">
    <property type="component" value="Unassembled WGS sequence"/>
</dbReference>
<dbReference type="EMBL" id="JBHUKR010000011">
    <property type="protein sequence ID" value="MFD2419323.1"/>
    <property type="molecule type" value="Genomic_DNA"/>
</dbReference>
<gene>
    <name evidence="1" type="ORF">ACFSXZ_23605</name>
</gene>
<organism evidence="1 2">
    <name type="scientific">Amycolatopsis pigmentata</name>
    <dbReference type="NCBI Taxonomy" id="450801"/>
    <lineage>
        <taxon>Bacteria</taxon>
        <taxon>Bacillati</taxon>
        <taxon>Actinomycetota</taxon>
        <taxon>Actinomycetes</taxon>
        <taxon>Pseudonocardiales</taxon>
        <taxon>Pseudonocardiaceae</taxon>
        <taxon>Amycolatopsis</taxon>
    </lineage>
</organism>
<protein>
    <submittedName>
        <fullName evidence="1">Glycine-rich domain-containing protein</fullName>
    </submittedName>
</protein>
<reference evidence="2" key="1">
    <citation type="journal article" date="2019" name="Int. J. Syst. Evol. Microbiol.">
        <title>The Global Catalogue of Microorganisms (GCM) 10K type strain sequencing project: providing services to taxonomists for standard genome sequencing and annotation.</title>
        <authorList>
            <consortium name="The Broad Institute Genomics Platform"/>
            <consortium name="The Broad Institute Genome Sequencing Center for Infectious Disease"/>
            <person name="Wu L."/>
            <person name="Ma J."/>
        </authorList>
    </citation>
    <scope>NUCLEOTIDE SEQUENCE [LARGE SCALE GENOMIC DNA]</scope>
    <source>
        <strain evidence="2">CGMCC 4.7645</strain>
    </source>
</reference>
<keyword evidence="2" id="KW-1185">Reference proteome</keyword>
<accession>A0ABW5FX34</accession>
<proteinExistence type="predicted"/>
<evidence type="ECO:0000313" key="1">
    <source>
        <dbReference type="EMBL" id="MFD2419323.1"/>
    </source>
</evidence>
<name>A0ABW5FX34_9PSEU</name>
<sequence>MTTVISECRTGRSLLDGDLFDRLTARVAADERLSSDLAVRIVDQALAFLAACATDHDEPFAPSSQVDLGWHTFILHTKDYARFCHQIAGRFLHHVPTTSSSVSPSDACATRWRTVRAIQQAGFAVDTALWQESHADCEDCHQCHQGCADSPKKK</sequence>
<comment type="caution">
    <text evidence="1">The sequence shown here is derived from an EMBL/GenBank/DDBJ whole genome shotgun (WGS) entry which is preliminary data.</text>
</comment>
<evidence type="ECO:0000313" key="2">
    <source>
        <dbReference type="Proteomes" id="UP001597417"/>
    </source>
</evidence>
<dbReference type="RefSeq" id="WP_378267322.1">
    <property type="nucleotide sequence ID" value="NZ_JBHUKR010000011.1"/>
</dbReference>